<evidence type="ECO:0000313" key="3">
    <source>
        <dbReference type="Proteomes" id="UP001582793"/>
    </source>
</evidence>
<sequence>MPVLPPPTTALLPQAPQSGTVTTCQGPPEDPLGGTGLARVCGEHAGWPLPGSTGTRLSADGIPTVVDMANSRPGALFSAACGVLLLAGCSAGAGSGGAASDDAAPHGGPASTPSATAAQTATPPAGAGDVSPHPYVGMWVTADGHIRQMLLANGRYDEARGGRESAYTGSYQVVGTRIEYVDDTGFSADGTFDGDVLHHAGYVFYREGSDAHRQAREER</sequence>
<dbReference type="InterPro" id="IPR020955">
    <property type="entry name" value="Uncharacterised_Atu4866"/>
</dbReference>
<feature type="region of interest" description="Disordered" evidence="1">
    <location>
        <begin position="1"/>
        <end position="30"/>
    </location>
</feature>
<keyword evidence="3" id="KW-1185">Reference proteome</keyword>
<protein>
    <submittedName>
        <fullName evidence="2">Atu4866 domain-containing protein</fullName>
    </submittedName>
</protein>
<feature type="compositionally biased region" description="Low complexity" evidence="1">
    <location>
        <begin position="98"/>
        <end position="128"/>
    </location>
</feature>
<gene>
    <name evidence="2" type="ORF">AAFH96_33155</name>
</gene>
<evidence type="ECO:0000313" key="2">
    <source>
        <dbReference type="EMBL" id="MFB6397897.1"/>
    </source>
</evidence>
<feature type="region of interest" description="Disordered" evidence="1">
    <location>
        <begin position="95"/>
        <end position="129"/>
    </location>
</feature>
<dbReference type="InterPro" id="IPR038646">
    <property type="entry name" value="Atu4866-like_sf"/>
</dbReference>
<dbReference type="EMBL" id="JBCGDC010000178">
    <property type="protein sequence ID" value="MFB6397897.1"/>
    <property type="molecule type" value="Genomic_DNA"/>
</dbReference>
<dbReference type="Proteomes" id="UP001582793">
    <property type="component" value="Unassembled WGS sequence"/>
</dbReference>
<organism evidence="2 3">
    <name type="scientific">Polymorphospora lycopeni</name>
    <dbReference type="NCBI Taxonomy" id="3140240"/>
    <lineage>
        <taxon>Bacteria</taxon>
        <taxon>Bacillati</taxon>
        <taxon>Actinomycetota</taxon>
        <taxon>Actinomycetes</taxon>
        <taxon>Micromonosporales</taxon>
        <taxon>Micromonosporaceae</taxon>
        <taxon>Polymorphospora</taxon>
    </lineage>
</organism>
<dbReference type="RefSeq" id="WP_375736830.1">
    <property type="nucleotide sequence ID" value="NZ_JBCGDC010000178.1"/>
</dbReference>
<evidence type="ECO:0000256" key="1">
    <source>
        <dbReference type="SAM" id="MobiDB-lite"/>
    </source>
</evidence>
<name>A0ABV5D0V5_9ACTN</name>
<dbReference type="Pfam" id="PF11512">
    <property type="entry name" value="Atu4866"/>
    <property type="match status" value="1"/>
</dbReference>
<reference evidence="2 3" key="1">
    <citation type="submission" date="2024-04" db="EMBL/GenBank/DDBJ databases">
        <title>Polymorphospora sp. isolated from Baiyangdian Lake in Xiong'an New Area.</title>
        <authorList>
            <person name="Zhang X."/>
            <person name="Liu J."/>
        </authorList>
    </citation>
    <scope>NUCLEOTIDE SEQUENCE [LARGE SCALE GENOMIC DNA]</scope>
    <source>
        <strain evidence="2 3">2-325</strain>
    </source>
</reference>
<accession>A0ABV5D0V5</accession>
<dbReference type="Gene3D" id="2.40.128.290">
    <property type="entry name" value="Uncharacterised protein Atu4866, PF11512"/>
    <property type="match status" value="1"/>
</dbReference>
<comment type="caution">
    <text evidence="2">The sequence shown here is derived from an EMBL/GenBank/DDBJ whole genome shotgun (WGS) entry which is preliminary data.</text>
</comment>
<proteinExistence type="predicted"/>